<accession>A0A853BT04</accession>
<name>A0A853BT04_9ACTN</name>
<evidence type="ECO:0000313" key="2">
    <source>
        <dbReference type="EMBL" id="NYI97846.1"/>
    </source>
</evidence>
<keyword evidence="3" id="KW-1185">Reference proteome</keyword>
<dbReference type="EMBL" id="JACCFO010000001">
    <property type="protein sequence ID" value="NYI97846.1"/>
    <property type="molecule type" value="Genomic_DNA"/>
</dbReference>
<feature type="compositionally biased region" description="Gly residues" evidence="1">
    <location>
        <begin position="129"/>
        <end position="145"/>
    </location>
</feature>
<dbReference type="RefSeq" id="WP_179769110.1">
    <property type="nucleotide sequence ID" value="NZ_JACCFO010000001.1"/>
</dbReference>
<comment type="caution">
    <text evidence="2">The sequence shown here is derived from an EMBL/GenBank/DDBJ whole genome shotgun (WGS) entry which is preliminary data.</text>
</comment>
<dbReference type="Proteomes" id="UP000575985">
    <property type="component" value="Unassembled WGS sequence"/>
</dbReference>
<feature type="compositionally biased region" description="Low complexity" evidence="1">
    <location>
        <begin position="113"/>
        <end position="123"/>
    </location>
</feature>
<feature type="region of interest" description="Disordered" evidence="1">
    <location>
        <begin position="51"/>
        <end position="145"/>
    </location>
</feature>
<evidence type="ECO:0000313" key="3">
    <source>
        <dbReference type="Proteomes" id="UP000575985"/>
    </source>
</evidence>
<gene>
    <name evidence="2" type="ORF">HNR12_004123</name>
</gene>
<sequence length="145" mass="14679">MSRSNVWRGIALIAGLAIFGLVGAFVLPSQGDTCGDYDRADVEDVLVDGSRIEQGNDGFDYEYEPGEGEYRKTGPGEFEFVGCSDGSRPRGGTGYTGSGGSTGYTGSGGSTGYSGTTGSSDSYSDTRDGGGFGASTRGGGPGFGK</sequence>
<dbReference type="AlphaFoldDB" id="A0A853BT04"/>
<proteinExistence type="predicted"/>
<organism evidence="2 3">
    <name type="scientific">Streptomonospora nanhaiensis</name>
    <dbReference type="NCBI Taxonomy" id="1323731"/>
    <lineage>
        <taxon>Bacteria</taxon>
        <taxon>Bacillati</taxon>
        <taxon>Actinomycetota</taxon>
        <taxon>Actinomycetes</taxon>
        <taxon>Streptosporangiales</taxon>
        <taxon>Nocardiopsidaceae</taxon>
        <taxon>Streptomonospora</taxon>
    </lineage>
</organism>
<evidence type="ECO:0000256" key="1">
    <source>
        <dbReference type="SAM" id="MobiDB-lite"/>
    </source>
</evidence>
<feature type="compositionally biased region" description="Gly residues" evidence="1">
    <location>
        <begin position="89"/>
        <end position="112"/>
    </location>
</feature>
<protein>
    <submittedName>
        <fullName evidence="2">Uncharacterized protein</fullName>
    </submittedName>
</protein>
<reference evidence="2 3" key="1">
    <citation type="submission" date="2020-07" db="EMBL/GenBank/DDBJ databases">
        <title>Sequencing the genomes of 1000 actinobacteria strains.</title>
        <authorList>
            <person name="Klenk H.-P."/>
        </authorList>
    </citation>
    <scope>NUCLEOTIDE SEQUENCE [LARGE SCALE GENOMIC DNA]</scope>
    <source>
        <strain evidence="2 3">DSM 45927</strain>
    </source>
</reference>